<dbReference type="InterPro" id="IPR007842">
    <property type="entry name" value="HEPN_dom"/>
</dbReference>
<accession>A0A412YGI9</accession>
<reference evidence="2 3" key="1">
    <citation type="submission" date="2018-08" db="EMBL/GenBank/DDBJ databases">
        <title>A genome reference for cultivated species of the human gut microbiota.</title>
        <authorList>
            <person name="Zou Y."/>
            <person name="Xue W."/>
            <person name="Luo G."/>
        </authorList>
    </citation>
    <scope>NUCLEOTIDE SEQUENCE [LARGE SCALE GENOMIC DNA]</scope>
    <source>
        <strain evidence="2 3">AF14-26</strain>
    </source>
</reference>
<evidence type="ECO:0000313" key="2">
    <source>
        <dbReference type="EMBL" id="RGV56536.1"/>
    </source>
</evidence>
<organism evidence="2 3">
    <name type="scientific">Bacteroides fragilis</name>
    <dbReference type="NCBI Taxonomy" id="817"/>
    <lineage>
        <taxon>Bacteria</taxon>
        <taxon>Pseudomonadati</taxon>
        <taxon>Bacteroidota</taxon>
        <taxon>Bacteroidia</taxon>
        <taxon>Bacteroidales</taxon>
        <taxon>Bacteroidaceae</taxon>
        <taxon>Bacteroides</taxon>
    </lineage>
</organism>
<dbReference type="Gene3D" id="1.20.120.330">
    <property type="entry name" value="Nucleotidyltransferases domain 2"/>
    <property type="match status" value="1"/>
</dbReference>
<name>A0A412YGI9_BACFG</name>
<evidence type="ECO:0000259" key="1">
    <source>
        <dbReference type="Pfam" id="PF05168"/>
    </source>
</evidence>
<sequence>MDKLKDKSDLNISAAEFMLEKNMYCSVCHPAYYSCLQLMKYYIKNKLDIDYEKQATDTSSTYHGDSHRYIITIIRQKLKESINKEVARVFDSQIKDLKNWRITSDYSHEDVNRDQCIDAIRIAKEIRKTITNNIKKQ</sequence>
<dbReference type="Pfam" id="PF05168">
    <property type="entry name" value="HEPN"/>
    <property type="match status" value="1"/>
</dbReference>
<feature type="domain" description="HEPN" evidence="1">
    <location>
        <begin position="3"/>
        <end position="130"/>
    </location>
</feature>
<dbReference type="EMBL" id="QRZH01000004">
    <property type="protein sequence ID" value="RGV56536.1"/>
    <property type="molecule type" value="Genomic_DNA"/>
</dbReference>
<protein>
    <submittedName>
        <fullName evidence="2">HEPN domain-containing protein</fullName>
    </submittedName>
</protein>
<gene>
    <name evidence="2" type="ORF">DWW08_06020</name>
</gene>
<comment type="caution">
    <text evidence="2">The sequence shown here is derived from an EMBL/GenBank/DDBJ whole genome shotgun (WGS) entry which is preliminary data.</text>
</comment>
<proteinExistence type="predicted"/>
<dbReference type="Proteomes" id="UP000286270">
    <property type="component" value="Unassembled WGS sequence"/>
</dbReference>
<evidence type="ECO:0000313" key="3">
    <source>
        <dbReference type="Proteomes" id="UP000286270"/>
    </source>
</evidence>
<dbReference type="AlphaFoldDB" id="A0A412YGI9"/>
<dbReference type="RefSeq" id="WP_122142047.1">
    <property type="nucleotide sequence ID" value="NZ_QRZH01000004.1"/>
</dbReference>